<keyword evidence="3" id="KW-1185">Reference proteome</keyword>
<dbReference type="RefSeq" id="WP_188174861.1">
    <property type="nucleotide sequence ID" value="NZ_JACVVD010000004.1"/>
</dbReference>
<keyword evidence="1" id="KW-0812">Transmembrane</keyword>
<evidence type="ECO:0000313" key="2">
    <source>
        <dbReference type="EMBL" id="MBD0381053.1"/>
    </source>
</evidence>
<dbReference type="Proteomes" id="UP000650466">
    <property type="component" value="Unassembled WGS sequence"/>
</dbReference>
<name>A0A926KRP6_9BACL</name>
<proteinExistence type="predicted"/>
<sequence>MVTTEKVVKWLGFICILAGVSRMGMTPAGLIWGWDSPLELSFGYTASVLMAVCSFAFYLAQSKETGVLGFVTAFIASVGNAVISGQQYGIFAYETYADKGLFVNITGMIVGIGMMAGTILLAFVTFRAKVFPRWNVLLFIIMLVSFGIPFLQDWFAFFWGLAYAGMGYTICTGKYLKKDQPLRDSLPVQKSL</sequence>
<reference evidence="2" key="1">
    <citation type="submission" date="2020-09" db="EMBL/GenBank/DDBJ databases">
        <title>Draft Genome Sequence of Paenibacillus sp. WST5.</title>
        <authorList>
            <person name="Bao Z."/>
        </authorList>
    </citation>
    <scope>NUCLEOTIDE SEQUENCE</scope>
    <source>
        <strain evidence="2">WST5</strain>
    </source>
</reference>
<feature type="transmembrane region" description="Helical" evidence="1">
    <location>
        <begin position="67"/>
        <end position="89"/>
    </location>
</feature>
<accession>A0A926KRP6</accession>
<comment type="caution">
    <text evidence="2">The sequence shown here is derived from an EMBL/GenBank/DDBJ whole genome shotgun (WGS) entry which is preliminary data.</text>
</comment>
<dbReference type="AlphaFoldDB" id="A0A926KRP6"/>
<feature type="transmembrane region" description="Helical" evidence="1">
    <location>
        <begin position="40"/>
        <end position="60"/>
    </location>
</feature>
<dbReference type="EMBL" id="JACVVD010000004">
    <property type="protein sequence ID" value="MBD0381053.1"/>
    <property type="molecule type" value="Genomic_DNA"/>
</dbReference>
<feature type="transmembrane region" description="Helical" evidence="1">
    <location>
        <begin position="134"/>
        <end position="151"/>
    </location>
</feature>
<gene>
    <name evidence="2" type="ORF">ICC18_13090</name>
</gene>
<keyword evidence="1" id="KW-1133">Transmembrane helix</keyword>
<evidence type="ECO:0000256" key="1">
    <source>
        <dbReference type="SAM" id="Phobius"/>
    </source>
</evidence>
<keyword evidence="1" id="KW-0472">Membrane</keyword>
<feature type="transmembrane region" description="Helical" evidence="1">
    <location>
        <begin position="7"/>
        <end position="34"/>
    </location>
</feature>
<evidence type="ECO:0000313" key="3">
    <source>
        <dbReference type="Proteomes" id="UP000650466"/>
    </source>
</evidence>
<feature type="transmembrane region" description="Helical" evidence="1">
    <location>
        <begin position="101"/>
        <end position="122"/>
    </location>
</feature>
<organism evidence="2 3">
    <name type="scientific">Paenibacillus sedimenti</name>
    <dbReference type="NCBI Taxonomy" id="2770274"/>
    <lineage>
        <taxon>Bacteria</taxon>
        <taxon>Bacillati</taxon>
        <taxon>Bacillota</taxon>
        <taxon>Bacilli</taxon>
        <taxon>Bacillales</taxon>
        <taxon>Paenibacillaceae</taxon>
        <taxon>Paenibacillus</taxon>
    </lineage>
</organism>
<feature type="transmembrane region" description="Helical" evidence="1">
    <location>
        <begin position="157"/>
        <end position="176"/>
    </location>
</feature>
<protein>
    <submittedName>
        <fullName evidence="2">Uncharacterized protein</fullName>
    </submittedName>
</protein>